<dbReference type="AlphaFoldDB" id="A0A0F3QE80"/>
<reference evidence="2 3" key="1">
    <citation type="submission" date="2015-02" db="EMBL/GenBank/DDBJ databases">
        <title>Genome Sequencing of Rickettsiales.</title>
        <authorList>
            <person name="Daugherty S.C."/>
            <person name="Su Q."/>
            <person name="Abolude K."/>
            <person name="Beier-Sexton M."/>
            <person name="Carlyon J.A."/>
            <person name="Carter R."/>
            <person name="Day N.P."/>
            <person name="Dumler S.J."/>
            <person name="Dyachenko V."/>
            <person name="Godinez A."/>
            <person name="Kurtti T.J."/>
            <person name="Lichay M."/>
            <person name="Mullins K.E."/>
            <person name="Ott S."/>
            <person name="Pappas-Brown V."/>
            <person name="Paris D.H."/>
            <person name="Patel P."/>
            <person name="Richards A.L."/>
            <person name="Sadzewicz L."/>
            <person name="Sears K."/>
            <person name="Seidman D."/>
            <person name="Sengamalay N."/>
            <person name="Stenos J."/>
            <person name="Tallon L.J."/>
            <person name="Vincent G."/>
            <person name="Fraser C.M."/>
            <person name="Munderloh U."/>
            <person name="Dunning-Hotopp J.C."/>
        </authorList>
    </citation>
    <scope>NUCLEOTIDE SEQUENCE [LARGE SCALE GENOMIC DNA]</scope>
    <source>
        <strain evidence="2 3">RML An4</strain>
    </source>
</reference>
<dbReference type="Proteomes" id="UP000033661">
    <property type="component" value="Unassembled WGS sequence"/>
</dbReference>
<proteinExistence type="predicted"/>
<keyword evidence="1" id="KW-0472">Membrane</keyword>
<feature type="transmembrane region" description="Helical" evidence="1">
    <location>
        <begin position="6"/>
        <end position="28"/>
    </location>
</feature>
<sequence length="190" mass="22465">MFGQLNIVYPLLISIFLFLVVFVITKIVKYEKTLKEKTLNIIQLYLDKKFLHNNLTSSFKAPKPQNYAESFLENIKIYFKLDDIRVISRKDLAKDEELRFLFKDKLEKLATEFLSEAKKDIEALHEILCDEDANSKKEHRLYVYMLSDQAKKQDTQNLIYVKSPYKFSKNELETLDIYVHLAQLLNTNAE</sequence>
<protein>
    <submittedName>
        <fullName evidence="2">Uncharacterized protein</fullName>
    </submittedName>
</protein>
<keyword evidence="3" id="KW-1185">Reference proteome</keyword>
<accession>A0A0F3QE80</accession>
<keyword evidence="1" id="KW-0812">Transmembrane</keyword>
<dbReference type="PATRIC" id="fig|1359193.3.peg.697"/>
<dbReference type="EMBL" id="LAOI01000001">
    <property type="protein sequence ID" value="KJV89734.1"/>
    <property type="molecule type" value="Genomic_DNA"/>
</dbReference>
<comment type="caution">
    <text evidence="2">The sequence shown here is derived from an EMBL/GenBank/DDBJ whole genome shotgun (WGS) entry which is preliminary data.</text>
</comment>
<evidence type="ECO:0000313" key="3">
    <source>
        <dbReference type="Proteomes" id="UP000033661"/>
    </source>
</evidence>
<gene>
    <name evidence="2" type="ORF">RBEAN4_0716</name>
</gene>
<evidence type="ECO:0000256" key="1">
    <source>
        <dbReference type="SAM" id="Phobius"/>
    </source>
</evidence>
<name>A0A0F3QE80_RICBE</name>
<keyword evidence="1" id="KW-1133">Transmembrane helix</keyword>
<organism evidence="2 3">
    <name type="scientific">Rickettsia bellii str. RML An4</name>
    <dbReference type="NCBI Taxonomy" id="1359193"/>
    <lineage>
        <taxon>Bacteria</taxon>
        <taxon>Pseudomonadati</taxon>
        <taxon>Pseudomonadota</taxon>
        <taxon>Alphaproteobacteria</taxon>
        <taxon>Rickettsiales</taxon>
        <taxon>Rickettsiaceae</taxon>
        <taxon>Rickettsieae</taxon>
        <taxon>Rickettsia</taxon>
        <taxon>belli group</taxon>
    </lineage>
</organism>
<evidence type="ECO:0000313" key="2">
    <source>
        <dbReference type="EMBL" id="KJV89734.1"/>
    </source>
</evidence>
<dbReference type="RefSeq" id="WP_081178448.1">
    <property type="nucleotide sequence ID" value="NZ_LAOI01000001.1"/>
</dbReference>